<keyword evidence="2" id="KW-0472">Membrane</keyword>
<gene>
    <name evidence="4" type="ORF">KK060_05420</name>
</gene>
<dbReference type="Pfam" id="PF13185">
    <property type="entry name" value="GAF_2"/>
    <property type="match status" value="1"/>
</dbReference>
<dbReference type="Gene3D" id="3.30.450.40">
    <property type="match status" value="1"/>
</dbReference>
<keyword evidence="2" id="KW-1133">Transmembrane helix</keyword>
<dbReference type="InterPro" id="IPR029016">
    <property type="entry name" value="GAF-like_dom_sf"/>
</dbReference>
<evidence type="ECO:0000256" key="1">
    <source>
        <dbReference type="SAM" id="Coils"/>
    </source>
</evidence>
<feature type="transmembrane region" description="Helical" evidence="2">
    <location>
        <begin position="12"/>
        <end position="34"/>
    </location>
</feature>
<name>A0ABS5VMN3_9BACT</name>
<keyword evidence="1" id="KW-0175">Coiled coil</keyword>
<feature type="coiled-coil region" evidence="1">
    <location>
        <begin position="595"/>
        <end position="647"/>
    </location>
</feature>
<dbReference type="Gene3D" id="6.10.340.10">
    <property type="match status" value="1"/>
</dbReference>
<evidence type="ECO:0000256" key="2">
    <source>
        <dbReference type="SAM" id="Phobius"/>
    </source>
</evidence>
<sequence>MFNFKYNRSAFFSVSVLSLIILVLVLASLFYYLVINQVEAGNNSMAVTAELTAQSVMEKVDRNFYERFGDVQAFAFNHLAISTAENDSVVAGTQEFLNTMTAYYVLYDLMMICNSSGKVLAVNTKDKNGHAIGSEHFLNLNMANEEWFKVCTSTEGPKGGAWYSDFTSNPQIGSIYGTKGYGMAFAAPIKNNNGNVVGVWFNYASWKEVTEGIREEAEQNLSKDHKNAFVVMTKSTGEIISTGNHELLGKMLSLNSEKALQNETVIPVSNYIYGLSKSKGAYTFSGKNWITATFIPKEKISWAVFFSKKNMFAVGICLLVLISVVIYIYKFFKKNIISRINELKTLQFQLSEGEIINVNEDSRRSDEFSDMKRSLSKLAKSLQFKSSFADEISKGNLTASLEHTNEKDALGNSLLNMQSQLLVAKQKDNERNWSAEGLAEIASILRSFNLTEELYNKIVKFVVTYLNANQGALFLITEKEEGSVLMLTSCYAYDKKKFIEKELNPDQGLIGQVIVEKQTLYLKEIPVDYVHITSGLGGASPKALLIVPLKVSEQVFGALELASFDEFKPYQIEFAEKLAESIAASLSSIQQTVKTKILLEQLQQQTEEMKSQEEEMRQNMEELSATQEEMIRKEKEYIAKINFLEKQTVKV</sequence>
<dbReference type="Gene3D" id="3.30.450.20">
    <property type="entry name" value="PAS domain"/>
    <property type="match status" value="1"/>
</dbReference>
<feature type="transmembrane region" description="Helical" evidence="2">
    <location>
        <begin position="311"/>
        <end position="329"/>
    </location>
</feature>
<comment type="caution">
    <text evidence="4">The sequence shown here is derived from an EMBL/GenBank/DDBJ whole genome shotgun (WGS) entry which is preliminary data.</text>
</comment>
<evidence type="ECO:0000313" key="4">
    <source>
        <dbReference type="EMBL" id="MBT1702708.1"/>
    </source>
</evidence>
<evidence type="ECO:0000313" key="5">
    <source>
        <dbReference type="Proteomes" id="UP000772618"/>
    </source>
</evidence>
<protein>
    <submittedName>
        <fullName evidence="4">GAF domain-containing protein</fullName>
    </submittedName>
</protein>
<dbReference type="Proteomes" id="UP000772618">
    <property type="component" value="Unassembled WGS sequence"/>
</dbReference>
<keyword evidence="5" id="KW-1185">Reference proteome</keyword>
<dbReference type="SUPFAM" id="SSF55781">
    <property type="entry name" value="GAF domain-like"/>
    <property type="match status" value="1"/>
</dbReference>
<dbReference type="RefSeq" id="WP_254152674.1">
    <property type="nucleotide sequence ID" value="NZ_JAHESD010000007.1"/>
</dbReference>
<evidence type="ECO:0000259" key="3">
    <source>
        <dbReference type="SMART" id="SM00065"/>
    </source>
</evidence>
<accession>A0ABS5VMN3</accession>
<reference evidence="4 5" key="1">
    <citation type="submission" date="2021-05" db="EMBL/GenBank/DDBJ databases">
        <title>A Polyphasic approach of four new species of the genus Ohtaekwangia: Ohtaekwangia histidinii sp. nov., Ohtaekwangia cretensis sp. nov., Ohtaekwangia indiensis sp. nov., Ohtaekwangia reichenbachii sp. nov. from diverse environment.</title>
        <authorList>
            <person name="Octaviana S."/>
        </authorList>
    </citation>
    <scope>NUCLEOTIDE SEQUENCE [LARGE SCALE GENOMIC DNA]</scope>
    <source>
        <strain evidence="4 5">PWU20</strain>
    </source>
</reference>
<dbReference type="SMART" id="SM00065">
    <property type="entry name" value="GAF"/>
    <property type="match status" value="1"/>
</dbReference>
<dbReference type="CDD" id="cd18773">
    <property type="entry name" value="PDC1_HK_sensor"/>
    <property type="match status" value="1"/>
</dbReference>
<feature type="domain" description="GAF" evidence="3">
    <location>
        <begin position="450"/>
        <end position="596"/>
    </location>
</feature>
<organism evidence="4 5">
    <name type="scientific">Chryseosolibacter indicus</name>
    <dbReference type="NCBI Taxonomy" id="2782351"/>
    <lineage>
        <taxon>Bacteria</taxon>
        <taxon>Pseudomonadati</taxon>
        <taxon>Bacteroidota</taxon>
        <taxon>Cytophagia</taxon>
        <taxon>Cytophagales</taxon>
        <taxon>Chryseotaleaceae</taxon>
        <taxon>Chryseosolibacter</taxon>
    </lineage>
</organism>
<dbReference type="InterPro" id="IPR003018">
    <property type="entry name" value="GAF"/>
</dbReference>
<dbReference type="SUPFAM" id="SSF103190">
    <property type="entry name" value="Sensory domain-like"/>
    <property type="match status" value="1"/>
</dbReference>
<dbReference type="InterPro" id="IPR029151">
    <property type="entry name" value="Sensor-like_sf"/>
</dbReference>
<proteinExistence type="predicted"/>
<keyword evidence="2" id="KW-0812">Transmembrane</keyword>
<dbReference type="EMBL" id="JAHESD010000007">
    <property type="protein sequence ID" value="MBT1702708.1"/>
    <property type="molecule type" value="Genomic_DNA"/>
</dbReference>